<protein>
    <submittedName>
        <fullName evidence="1">Uncharacterized protein</fullName>
    </submittedName>
</protein>
<dbReference type="RefSeq" id="WP_122330051.1">
    <property type="nucleotide sequence ID" value="NZ_JAQDYY010000001.1"/>
</dbReference>
<evidence type="ECO:0000313" key="1">
    <source>
        <dbReference type="EMBL" id="RHH14403.1"/>
    </source>
</evidence>
<dbReference type="Proteomes" id="UP000266644">
    <property type="component" value="Unassembled WGS sequence"/>
</dbReference>
<comment type="caution">
    <text evidence="1">The sequence shown here is derived from an EMBL/GenBank/DDBJ whole genome shotgun (WGS) entry which is preliminary data.</text>
</comment>
<name>A0A396C5P4_BACFG</name>
<evidence type="ECO:0000313" key="2">
    <source>
        <dbReference type="Proteomes" id="UP000266644"/>
    </source>
</evidence>
<dbReference type="EMBL" id="QRJE01000008">
    <property type="protein sequence ID" value="RHH14403.1"/>
    <property type="molecule type" value="Genomic_DNA"/>
</dbReference>
<proteinExistence type="predicted"/>
<reference evidence="1 2" key="1">
    <citation type="submission" date="2018-08" db="EMBL/GenBank/DDBJ databases">
        <title>A genome reference for cultivated species of the human gut microbiota.</title>
        <authorList>
            <person name="Zou Y."/>
            <person name="Xue W."/>
            <person name="Luo G."/>
        </authorList>
    </citation>
    <scope>NUCLEOTIDE SEQUENCE [LARGE SCALE GENOMIC DNA]</scope>
    <source>
        <strain evidence="1 2">AM18-6</strain>
    </source>
</reference>
<sequence length="66" mass="7704">MLDNEFVILKCDGEFLRFTDKDIVVYGDREEADDDCCEGEYVTPLSELPAELLCEIIEQTERLRKE</sequence>
<gene>
    <name evidence="1" type="ORF">DW228_06275</name>
</gene>
<organism evidence="1 2">
    <name type="scientific">Bacteroides fragilis</name>
    <dbReference type="NCBI Taxonomy" id="817"/>
    <lineage>
        <taxon>Bacteria</taxon>
        <taxon>Pseudomonadati</taxon>
        <taxon>Bacteroidota</taxon>
        <taxon>Bacteroidia</taxon>
        <taxon>Bacteroidales</taxon>
        <taxon>Bacteroidaceae</taxon>
        <taxon>Bacteroides</taxon>
    </lineage>
</organism>
<dbReference type="AlphaFoldDB" id="A0A396C5P4"/>
<accession>A0A396C5P4</accession>